<proteinExistence type="predicted"/>
<evidence type="ECO:0000313" key="3">
    <source>
        <dbReference type="Proteomes" id="UP001634394"/>
    </source>
</evidence>
<dbReference type="InterPro" id="IPR032471">
    <property type="entry name" value="AGRL2-4_GAIN_subdom_A"/>
</dbReference>
<dbReference type="AlphaFoldDB" id="A0ABD3XC22"/>
<feature type="non-terminal residue" evidence="2">
    <location>
        <position position="195"/>
    </location>
</feature>
<organism evidence="2 3">
    <name type="scientific">Sinanodonta woodiana</name>
    <name type="common">Chinese pond mussel</name>
    <name type="synonym">Anodonta woodiana</name>
    <dbReference type="NCBI Taxonomy" id="1069815"/>
    <lineage>
        <taxon>Eukaryota</taxon>
        <taxon>Metazoa</taxon>
        <taxon>Spiralia</taxon>
        <taxon>Lophotrochozoa</taxon>
        <taxon>Mollusca</taxon>
        <taxon>Bivalvia</taxon>
        <taxon>Autobranchia</taxon>
        <taxon>Heteroconchia</taxon>
        <taxon>Palaeoheterodonta</taxon>
        <taxon>Unionida</taxon>
        <taxon>Unionoidea</taxon>
        <taxon>Unionidae</taxon>
        <taxon>Unioninae</taxon>
        <taxon>Sinanodonta</taxon>
    </lineage>
</organism>
<feature type="domain" description="AGRL2-4 GAIN subdomain A" evidence="1">
    <location>
        <begin position="27"/>
        <end position="134"/>
    </location>
</feature>
<reference evidence="2 3" key="1">
    <citation type="submission" date="2024-11" db="EMBL/GenBank/DDBJ databases">
        <title>Chromosome-level genome assembly of the freshwater bivalve Anodonta woodiana.</title>
        <authorList>
            <person name="Chen X."/>
        </authorList>
    </citation>
    <scope>NUCLEOTIDE SEQUENCE [LARGE SCALE GENOMIC DNA]</scope>
    <source>
        <strain evidence="2">MN2024</strain>
        <tissue evidence="2">Gills</tissue>
    </source>
</reference>
<gene>
    <name evidence="2" type="ORF">ACJMK2_029447</name>
</gene>
<sequence length="195" mass="21952">TAIRYCTQGGIWRDPSYANCKKTTLLELQRLIDNIKNGLAPNRIADYLINLTIVTNPYTGKLQKSEVQIVSDILDNVTHISNHIGNITNGEVENFLEIASSVIDVTNRPSWQALINEDKEGASRILHNVERYIRIKAKSSNSFDEHVKRFTKNNFVEIGYKPIIDIQFPKATANGLAFNNDATSGFFLPQDSLQN</sequence>
<comment type="caution">
    <text evidence="2">The sequence shown here is derived from an EMBL/GenBank/DDBJ whole genome shotgun (WGS) entry which is preliminary data.</text>
</comment>
<feature type="non-terminal residue" evidence="2">
    <location>
        <position position="1"/>
    </location>
</feature>
<evidence type="ECO:0000259" key="1">
    <source>
        <dbReference type="Pfam" id="PF16489"/>
    </source>
</evidence>
<name>A0ABD3XC22_SINWO</name>
<dbReference type="InterPro" id="IPR051587">
    <property type="entry name" value="Adhesion_GPCR"/>
</dbReference>
<keyword evidence="3" id="KW-1185">Reference proteome</keyword>
<dbReference type="Gene3D" id="1.25.40.610">
    <property type="match status" value="1"/>
</dbReference>
<protein>
    <recommendedName>
        <fullName evidence="1">AGRL2-4 GAIN subdomain A domain-containing protein</fullName>
    </recommendedName>
</protein>
<dbReference type="PANTHER" id="PTHR45813">
    <property type="entry name" value="IG-LIKE DOMAIN-CONTAINING PROTEIN"/>
    <property type="match status" value="1"/>
</dbReference>
<dbReference type="Pfam" id="PF16489">
    <property type="entry name" value="GAIN"/>
    <property type="match status" value="1"/>
</dbReference>
<dbReference type="PANTHER" id="PTHR45813:SF8">
    <property type="entry name" value="IG-LIKE DOMAIN-CONTAINING PROTEIN"/>
    <property type="match status" value="1"/>
</dbReference>
<dbReference type="EMBL" id="JBJQND010000003">
    <property type="protein sequence ID" value="KAL3883156.1"/>
    <property type="molecule type" value="Genomic_DNA"/>
</dbReference>
<evidence type="ECO:0000313" key="2">
    <source>
        <dbReference type="EMBL" id="KAL3883156.1"/>
    </source>
</evidence>
<dbReference type="Proteomes" id="UP001634394">
    <property type="component" value="Unassembled WGS sequence"/>
</dbReference>
<accession>A0ABD3XC22</accession>